<feature type="domain" description="Glycosyl hydrolases family 39 N-terminal catalytic" evidence="6">
    <location>
        <begin position="434"/>
        <end position="867"/>
    </location>
</feature>
<dbReference type="PANTHER" id="PTHR12631">
    <property type="entry name" value="ALPHA-L-IDURONIDASE"/>
    <property type="match status" value="1"/>
</dbReference>
<evidence type="ECO:0000256" key="5">
    <source>
        <dbReference type="SAM" id="MobiDB-lite"/>
    </source>
</evidence>
<keyword evidence="3" id="KW-0326">Glycosidase</keyword>
<dbReference type="InterPro" id="IPR051923">
    <property type="entry name" value="Glycosyl_Hydrolase_39"/>
</dbReference>
<dbReference type="Pfam" id="PF01229">
    <property type="entry name" value="Glyco_hydro_39"/>
    <property type="match status" value="1"/>
</dbReference>
<dbReference type="AlphaFoldDB" id="A0AAN6KB85"/>
<dbReference type="Gene3D" id="2.60.40.1500">
    <property type="entry name" value="Glycosyl hydrolase domain, family 39"/>
    <property type="match status" value="1"/>
</dbReference>
<dbReference type="SUPFAM" id="SSF51445">
    <property type="entry name" value="(Trans)glycosidases"/>
    <property type="match status" value="1"/>
</dbReference>
<evidence type="ECO:0000256" key="3">
    <source>
        <dbReference type="ARBA" id="ARBA00023295"/>
    </source>
</evidence>
<dbReference type="SUPFAM" id="SSF51011">
    <property type="entry name" value="Glycosyl hydrolase domain"/>
    <property type="match status" value="1"/>
</dbReference>
<evidence type="ECO:0000313" key="8">
    <source>
        <dbReference type="Proteomes" id="UP001175353"/>
    </source>
</evidence>
<accession>A0AAN6KB85</accession>
<feature type="region of interest" description="Disordered" evidence="5">
    <location>
        <begin position="1"/>
        <end position="23"/>
    </location>
</feature>
<evidence type="ECO:0000256" key="2">
    <source>
        <dbReference type="ARBA" id="ARBA00022801"/>
    </source>
</evidence>
<gene>
    <name evidence="7" type="ORF">LTR91_014710</name>
</gene>
<evidence type="ECO:0000313" key="7">
    <source>
        <dbReference type="EMBL" id="KAK0973560.1"/>
    </source>
</evidence>
<dbReference type="Proteomes" id="UP001175353">
    <property type="component" value="Unassembled WGS sequence"/>
</dbReference>
<evidence type="ECO:0000259" key="6">
    <source>
        <dbReference type="Pfam" id="PF01229"/>
    </source>
</evidence>
<dbReference type="PRINTS" id="PR00745">
    <property type="entry name" value="GLHYDRLASE39"/>
</dbReference>
<comment type="similarity">
    <text evidence="1">Belongs to the glycosyl hydrolase 39 family.</text>
</comment>
<dbReference type="Gene3D" id="3.20.20.80">
    <property type="entry name" value="Glycosidases"/>
    <property type="match status" value="1"/>
</dbReference>
<sequence length="904" mass="100512">MASQSEVKQPATAQRVEDRMRRQDASSIETTVLVLRNASTNLVEEDFRRLIPQGKHMEGWTLEQGDILKIIPGRNLATLEQQNYYYLLFASKLSAFTYQGHATRIARMAASHTPSSMTSPIAVPPGYTIDGMDAHSAIQSFALVPASQDLDLRQLQPPLSPMMTSIVRNQGYNPLVSRSDRMAFEVRLTLDGPQIPANRIRYVLLETARDRSLAWSGGEELAPKITKWEPKSTVSPWDRESRTARAVASANNRSEEEQMQWDLEKQRRKTERDGMAMEFGPNGQEQKTMRTLGVVYVLGFYTEMAAQQFVQYWHQRPMVWTADDGEQGLDDELPPVANAEILCLLLPLLISSVVVARQVHISVDASSSMGVLPPVARFFGADEPNEATTPDGEVLLAELGQLSPHQTYFRTHNLLTTCDPSDDDTPRLKWGCTNAYTEDAQGNPIYNWTIIDQIFDTYLERGVKPYAQIGFMPRALATDPEPYTFLFNATNTYNIIFTGWSHVPTSWQKWGELVFQWVKHEVELRGEDEVNNWYWEVWNEPNIGYWNGTEEQYFTLYDYAVYNVRRALPTARIGGPEVAGGPGGSWLGLFLDHTINGTNNATGGEGSSLDFISFHAKGSPIYVNATDSAPGHLQMNVSASLQNVRDAFAVISSYPSEKDKPVIIGEDDPDGCAACQSDAYNYRNGLIYPSYTAVAFSRDLDLALRYNINLEGTLTWAFAFQNTSYFDGFRVLATNQIDKPILNVFRMFGKLTGERLVANSTGQLSLDTVLADSVRGASDVGVLAAYNQTEGKLAAMVWNYHDDALPKPGVQVTLDVSGLDTHWQGCESANLTHYRIGPTHSNSYTKWLAMGSPQSPSSAQIVELKAAGMLQTLGSPRTVQVESGKVAVAFSLPIHAISLLVLEK</sequence>
<keyword evidence="2" id="KW-0378">Hydrolase</keyword>
<dbReference type="PANTHER" id="PTHR12631:SF8">
    <property type="entry name" value="ALPHA-L-IDURONIDASE"/>
    <property type="match status" value="1"/>
</dbReference>
<feature type="region of interest" description="Disordered" evidence="5">
    <location>
        <begin position="232"/>
        <end position="263"/>
    </location>
</feature>
<organism evidence="7 8">
    <name type="scientific">Friedmanniomyces endolithicus</name>
    <dbReference type="NCBI Taxonomy" id="329885"/>
    <lineage>
        <taxon>Eukaryota</taxon>
        <taxon>Fungi</taxon>
        <taxon>Dikarya</taxon>
        <taxon>Ascomycota</taxon>
        <taxon>Pezizomycotina</taxon>
        <taxon>Dothideomycetes</taxon>
        <taxon>Dothideomycetidae</taxon>
        <taxon>Mycosphaerellales</taxon>
        <taxon>Teratosphaeriaceae</taxon>
        <taxon>Friedmanniomyces</taxon>
    </lineage>
</organism>
<feature type="active site" description="Proton donor" evidence="4">
    <location>
        <position position="540"/>
    </location>
</feature>
<dbReference type="GO" id="GO:0004553">
    <property type="term" value="F:hydrolase activity, hydrolyzing O-glycosyl compounds"/>
    <property type="evidence" value="ECO:0007669"/>
    <property type="project" value="InterPro"/>
</dbReference>
<name>A0AAN6KB85_9PEZI</name>
<proteinExistence type="inferred from homology"/>
<reference evidence="7" key="1">
    <citation type="submission" date="2023-06" db="EMBL/GenBank/DDBJ databases">
        <title>Black Yeasts Isolated from many extreme environments.</title>
        <authorList>
            <person name="Coleine C."/>
            <person name="Stajich J.E."/>
            <person name="Selbmann L."/>
        </authorList>
    </citation>
    <scope>NUCLEOTIDE SEQUENCE</scope>
    <source>
        <strain evidence="7">CCFEE 5200</strain>
    </source>
</reference>
<keyword evidence="8" id="KW-1185">Reference proteome</keyword>
<dbReference type="InterPro" id="IPR017853">
    <property type="entry name" value="GH"/>
</dbReference>
<comment type="caution">
    <text evidence="7">The sequence shown here is derived from an EMBL/GenBank/DDBJ whole genome shotgun (WGS) entry which is preliminary data.</text>
</comment>
<dbReference type="InterPro" id="IPR000514">
    <property type="entry name" value="Glyco_hydro_39"/>
</dbReference>
<dbReference type="EMBL" id="JAUJLE010000160">
    <property type="protein sequence ID" value="KAK0973560.1"/>
    <property type="molecule type" value="Genomic_DNA"/>
</dbReference>
<dbReference type="InterPro" id="IPR049166">
    <property type="entry name" value="GH39_cat"/>
</dbReference>
<protein>
    <recommendedName>
        <fullName evidence="6">Glycosyl hydrolases family 39 N-terminal catalytic domain-containing protein</fullName>
    </recommendedName>
</protein>
<evidence type="ECO:0000256" key="1">
    <source>
        <dbReference type="ARBA" id="ARBA00008875"/>
    </source>
</evidence>
<evidence type="ECO:0000256" key="4">
    <source>
        <dbReference type="PIRSR" id="PIRSR600514-1"/>
    </source>
</evidence>
<dbReference type="GO" id="GO:0005975">
    <property type="term" value="P:carbohydrate metabolic process"/>
    <property type="evidence" value="ECO:0007669"/>
    <property type="project" value="InterPro"/>
</dbReference>